<keyword evidence="3" id="KW-1003">Cell membrane</keyword>
<dbReference type="AlphaFoldDB" id="I3TSG0"/>
<dbReference type="GO" id="GO:0005886">
    <property type="term" value="C:plasma membrane"/>
    <property type="evidence" value="ECO:0007669"/>
    <property type="project" value="UniProtKB-SubCell"/>
</dbReference>
<dbReference type="Proteomes" id="UP000005258">
    <property type="component" value="Plasmid pTM1"/>
</dbReference>
<evidence type="ECO:0000256" key="4">
    <source>
        <dbReference type="ARBA" id="ARBA00022692"/>
    </source>
</evidence>
<comment type="subcellular location">
    <subcellularLocation>
        <location evidence="1">Cell membrane</location>
        <topology evidence="1">Multi-pass membrane protein</topology>
    </subcellularLocation>
</comment>
<dbReference type="CDD" id="cd06582">
    <property type="entry name" value="TM_PBP1_LivH_like"/>
    <property type="match status" value="1"/>
</dbReference>
<evidence type="ECO:0000256" key="5">
    <source>
        <dbReference type="ARBA" id="ARBA00022970"/>
    </source>
</evidence>
<feature type="transmembrane region" description="Helical" evidence="9">
    <location>
        <begin position="22"/>
        <end position="44"/>
    </location>
</feature>
<keyword evidence="5" id="KW-0029">Amino-acid transport</keyword>
<feature type="transmembrane region" description="Helical" evidence="9">
    <location>
        <begin position="273"/>
        <end position="292"/>
    </location>
</feature>
<dbReference type="KEGG" id="tmo:TMO_a0295"/>
<feature type="transmembrane region" description="Helical" evidence="9">
    <location>
        <begin position="109"/>
        <end position="129"/>
    </location>
</feature>
<dbReference type="GO" id="GO:0022857">
    <property type="term" value="F:transmembrane transporter activity"/>
    <property type="evidence" value="ECO:0007669"/>
    <property type="project" value="InterPro"/>
</dbReference>
<dbReference type="InterPro" id="IPR052157">
    <property type="entry name" value="BCAA_transport_permease"/>
</dbReference>
<evidence type="ECO:0000313" key="10">
    <source>
        <dbReference type="EMBL" id="AFK55698.1"/>
    </source>
</evidence>
<evidence type="ECO:0000256" key="2">
    <source>
        <dbReference type="ARBA" id="ARBA00022448"/>
    </source>
</evidence>
<dbReference type="EMBL" id="CP003237">
    <property type="protein sequence ID" value="AFK55698.1"/>
    <property type="molecule type" value="Genomic_DNA"/>
</dbReference>
<evidence type="ECO:0000256" key="6">
    <source>
        <dbReference type="ARBA" id="ARBA00022989"/>
    </source>
</evidence>
<evidence type="ECO:0000256" key="7">
    <source>
        <dbReference type="ARBA" id="ARBA00023136"/>
    </source>
</evidence>
<feature type="transmembrane region" description="Helical" evidence="9">
    <location>
        <begin position="156"/>
        <end position="173"/>
    </location>
</feature>
<feature type="transmembrane region" description="Helical" evidence="9">
    <location>
        <begin position="237"/>
        <end position="261"/>
    </location>
</feature>
<keyword evidence="2" id="KW-0813">Transport</keyword>
<dbReference type="GO" id="GO:0006865">
    <property type="term" value="P:amino acid transport"/>
    <property type="evidence" value="ECO:0007669"/>
    <property type="project" value="UniProtKB-KW"/>
</dbReference>
<name>I3TSG0_TISMK</name>
<gene>
    <name evidence="10" type="primary">braD</name>
    <name evidence="10" type="ordered locus">TMO_a0295</name>
</gene>
<dbReference type="PANTHER" id="PTHR11795:SF452">
    <property type="entry name" value="ABC TRANSPORTER PERMEASE PROTEIN"/>
    <property type="match status" value="1"/>
</dbReference>
<evidence type="ECO:0000256" key="3">
    <source>
        <dbReference type="ARBA" id="ARBA00022475"/>
    </source>
</evidence>
<keyword evidence="11" id="KW-1185">Reference proteome</keyword>
<dbReference type="InterPro" id="IPR001851">
    <property type="entry name" value="ABC_transp_permease"/>
</dbReference>
<dbReference type="PATRIC" id="fig|1110502.3.peg.3948"/>
<evidence type="ECO:0000256" key="8">
    <source>
        <dbReference type="ARBA" id="ARBA00037998"/>
    </source>
</evidence>
<dbReference type="PANTHER" id="PTHR11795">
    <property type="entry name" value="BRANCHED-CHAIN AMINO ACID TRANSPORT SYSTEM PERMEASE PROTEIN LIVH"/>
    <property type="match status" value="1"/>
</dbReference>
<proteinExistence type="inferred from homology"/>
<geneLocation type="plasmid" evidence="10 11">
    <name>pTM1</name>
</geneLocation>
<keyword evidence="7 9" id="KW-0472">Membrane</keyword>
<feature type="transmembrane region" description="Helical" evidence="9">
    <location>
        <begin position="204"/>
        <end position="225"/>
    </location>
</feature>
<organism evidence="10 11">
    <name type="scientific">Tistrella mobilis (strain KA081020-065)</name>
    <dbReference type="NCBI Taxonomy" id="1110502"/>
    <lineage>
        <taxon>Bacteria</taxon>
        <taxon>Pseudomonadati</taxon>
        <taxon>Pseudomonadota</taxon>
        <taxon>Alphaproteobacteria</taxon>
        <taxon>Geminicoccales</taxon>
        <taxon>Geminicoccaceae</taxon>
        <taxon>Tistrella</taxon>
    </lineage>
</organism>
<feature type="transmembrane region" description="Helical" evidence="9">
    <location>
        <begin position="74"/>
        <end position="97"/>
    </location>
</feature>
<evidence type="ECO:0000256" key="1">
    <source>
        <dbReference type="ARBA" id="ARBA00004651"/>
    </source>
</evidence>
<keyword evidence="10" id="KW-0614">Plasmid</keyword>
<protein>
    <submittedName>
        <fullName evidence="10">ABC branched chain amino acid family transporter, inner membrane subunit</fullName>
    </submittedName>
</protein>
<evidence type="ECO:0000313" key="11">
    <source>
        <dbReference type="Proteomes" id="UP000005258"/>
    </source>
</evidence>
<comment type="similarity">
    <text evidence="8">Belongs to the binding-protein-dependent transport system permease family. LivHM subfamily.</text>
</comment>
<keyword evidence="6 9" id="KW-1133">Transmembrane helix</keyword>
<dbReference type="HOGENOM" id="CLU_039929_2_1_5"/>
<sequence>MDMHACAPRQGTGRMDLFFQTLLNGLMLGAGYALVAVGLTLVFGTLHVVNFAHGAFFALGGYGVLMLQQAGLPYLAALPLAVLLVAAVGFAAEIAIVRRAIYDRGEHGSIIVTFAAGQAIVAAIILVAGPDPMPVASPFGQATTTVFGLFLSGQRLFIAVMSLAVLIGFALWLTRSVRGQQLLAVAQNARGALYSGIDVPTIRALAFVLGVSAAGLSGALLASIISAFPTMGDANMITAFTVVILGGLGSIPGALLGAMAIGLGNAFFETYVSVSWTPALGWVLVIVVLLLWPQGLMGRAQLHRH</sequence>
<reference evidence="10 11" key="1">
    <citation type="journal article" date="2012" name="J. Am. Chem. Soc.">
        <title>Bacterial biosynthesis and maturation of the didemnin anti-cancer agents.</title>
        <authorList>
            <person name="Xu Y."/>
            <person name="Kersten R.D."/>
            <person name="Nam S.J."/>
            <person name="Lu L."/>
            <person name="Al-Suwailem A.M."/>
            <person name="Zheng H."/>
            <person name="Fenical W."/>
            <person name="Dorrestein P.C."/>
            <person name="Moore B.S."/>
            <person name="Qian P.Y."/>
        </authorList>
    </citation>
    <scope>NUCLEOTIDE SEQUENCE [LARGE SCALE GENOMIC DNA]</scope>
    <source>
        <strain evidence="10 11">KA081020-065</strain>
    </source>
</reference>
<dbReference type="Pfam" id="PF02653">
    <property type="entry name" value="BPD_transp_2"/>
    <property type="match status" value="1"/>
</dbReference>
<evidence type="ECO:0000256" key="9">
    <source>
        <dbReference type="SAM" id="Phobius"/>
    </source>
</evidence>
<accession>I3TSG0</accession>
<keyword evidence="4 9" id="KW-0812">Transmembrane</keyword>